<reference evidence="2 3" key="1">
    <citation type="journal article" date="2014" name="Genome Announc.">
        <title>Draft genome sequences of eight enterohepatic helicobacter species isolated from both laboratory and wild rodents.</title>
        <authorList>
            <person name="Sheh A."/>
            <person name="Shen Z."/>
            <person name="Fox J.G."/>
        </authorList>
    </citation>
    <scope>NUCLEOTIDE SEQUENCE [LARGE SCALE GENOMIC DNA]</scope>
    <source>
        <strain evidence="2 3">ATCC 49310</strain>
    </source>
</reference>
<keyword evidence="1" id="KW-0812">Transmembrane</keyword>
<dbReference type="AlphaFoldDB" id="A0A4U8TGQ5"/>
<keyword evidence="1" id="KW-0472">Membrane</keyword>
<sequence>MHKRCLQHKDLKQKASIYFFTSFVSHYLHRIYLLDSHVNTFVSYDCNDFLLSMDVELEQYISFNLMAYVIKANMIARFSNVWHTPFYFKIIPSKVEYALINFIMLTPIIFCYTITKYDIADCRKTIIGVNLSGAKNVYSIFILHLKDEFQHNFYVITQHTLLTLNRICVTNNNTLLFSKLIVRYWKIVLEHISYLYNIFSLF</sequence>
<feature type="transmembrane region" description="Helical" evidence="1">
    <location>
        <begin position="97"/>
        <end position="115"/>
    </location>
</feature>
<comment type="caution">
    <text evidence="2">The sequence shown here is derived from an EMBL/GenBank/DDBJ whole genome shotgun (WGS) entry which is preliminary data.</text>
</comment>
<keyword evidence="1" id="KW-1133">Transmembrane helix</keyword>
<name>A0A4U8TGQ5_9HELI</name>
<dbReference type="Proteomes" id="UP000029861">
    <property type="component" value="Unassembled WGS sequence"/>
</dbReference>
<evidence type="ECO:0000313" key="2">
    <source>
        <dbReference type="EMBL" id="TLD99243.1"/>
    </source>
</evidence>
<evidence type="ECO:0000313" key="3">
    <source>
        <dbReference type="Proteomes" id="UP000029861"/>
    </source>
</evidence>
<dbReference type="EMBL" id="JRPK02000004">
    <property type="protein sequence ID" value="TLD99243.1"/>
    <property type="molecule type" value="Genomic_DNA"/>
</dbReference>
<dbReference type="RefSeq" id="WP_104742216.1">
    <property type="nucleotide sequence ID" value="NZ_BAAFHN010000002.1"/>
</dbReference>
<organism evidence="2 3">
    <name type="scientific">Helicobacter trogontum</name>
    <dbReference type="NCBI Taxonomy" id="50960"/>
    <lineage>
        <taxon>Bacteria</taxon>
        <taxon>Pseudomonadati</taxon>
        <taxon>Campylobacterota</taxon>
        <taxon>Epsilonproteobacteria</taxon>
        <taxon>Campylobacterales</taxon>
        <taxon>Helicobacteraceae</taxon>
        <taxon>Helicobacter</taxon>
    </lineage>
</organism>
<accession>A0A4U8TGQ5</accession>
<evidence type="ECO:0000256" key="1">
    <source>
        <dbReference type="SAM" id="Phobius"/>
    </source>
</evidence>
<gene>
    <name evidence="2" type="ORF">LS80_002225</name>
</gene>
<proteinExistence type="predicted"/>
<protein>
    <submittedName>
        <fullName evidence="2">Uncharacterized protein</fullName>
    </submittedName>
</protein>